<keyword evidence="1" id="KW-0596">Phosphopantetheine</keyword>
<dbReference type="Gene3D" id="3.40.366.10">
    <property type="entry name" value="Malonyl-Coenzyme A Acyl Carrier Protein, domain 2"/>
    <property type="match status" value="1"/>
</dbReference>
<dbReference type="EMBL" id="JABSTU010000001">
    <property type="protein sequence ID" value="KAH8039342.1"/>
    <property type="molecule type" value="Genomic_DNA"/>
</dbReference>
<dbReference type="InterPro" id="IPR016035">
    <property type="entry name" value="Acyl_Trfase/lysoPLipase"/>
</dbReference>
<evidence type="ECO:0000256" key="3">
    <source>
        <dbReference type="ARBA" id="ARBA00022832"/>
    </source>
</evidence>
<evidence type="ECO:0000256" key="5">
    <source>
        <dbReference type="ARBA" id="ARBA00023002"/>
    </source>
</evidence>
<gene>
    <name evidence="11" type="ORF">HPB51_005672</name>
</gene>
<accession>A0A9J6EXX9</accession>
<dbReference type="VEuPathDB" id="VectorBase:LOC119179527"/>
<dbReference type="InterPro" id="IPR050091">
    <property type="entry name" value="PKS_NRPS_Biosynth_Enz"/>
</dbReference>
<dbReference type="GO" id="GO:0016491">
    <property type="term" value="F:oxidoreductase activity"/>
    <property type="evidence" value="ECO:0007669"/>
    <property type="project" value="UniProtKB-KW"/>
</dbReference>
<comment type="caution">
    <text evidence="11">The sequence shown here is derived from an EMBL/GenBank/DDBJ whole genome shotgun (WGS) entry which is preliminary data.</text>
</comment>
<evidence type="ECO:0000313" key="12">
    <source>
        <dbReference type="Proteomes" id="UP000821866"/>
    </source>
</evidence>
<evidence type="ECO:0000259" key="9">
    <source>
        <dbReference type="Pfam" id="PF00698"/>
    </source>
</evidence>
<feature type="domain" description="Polyketide synthase C-terminal extension" evidence="10">
    <location>
        <begin position="15"/>
        <end position="66"/>
    </location>
</feature>
<sequence length="194" mass="21238">METGVIAGNLHFHQPNPDIPYLHNGTIEIVDKATPFPGGLVGINSFGFGETNASVILERVPGAHRTMDRINKDGPYPDSANALLNNVGQPDVTQFPYRGYMLVPVIGNEKELFKSTTETSSMTKAVWFVFTGVGCQWKGMAQQMVHFDVFARSIQRSQEALKQVGMDLIEMLTTNNDDETVGVLYGCIAAVEVS</sequence>
<dbReference type="InterPro" id="IPR014043">
    <property type="entry name" value="Acyl_transferase_dom"/>
</dbReference>
<evidence type="ECO:0000256" key="2">
    <source>
        <dbReference type="ARBA" id="ARBA00022516"/>
    </source>
</evidence>
<dbReference type="SUPFAM" id="SSF52151">
    <property type="entry name" value="FabD/lysophospholipase-like"/>
    <property type="match status" value="1"/>
</dbReference>
<dbReference type="InterPro" id="IPR016039">
    <property type="entry name" value="Thiolase-like"/>
</dbReference>
<feature type="domain" description="Malonyl-CoA:ACP transacylase (MAT)" evidence="9">
    <location>
        <begin position="127"/>
        <end position="192"/>
    </location>
</feature>
<evidence type="ECO:0000256" key="4">
    <source>
        <dbReference type="ARBA" id="ARBA00022857"/>
    </source>
</evidence>
<keyword evidence="6" id="KW-0443">Lipid metabolism</keyword>
<evidence type="ECO:0000313" key="11">
    <source>
        <dbReference type="EMBL" id="KAH8039342.1"/>
    </source>
</evidence>
<evidence type="ECO:0000256" key="6">
    <source>
        <dbReference type="ARBA" id="ARBA00023098"/>
    </source>
</evidence>
<name>A0A9J6EXX9_RHIMP</name>
<dbReference type="PANTHER" id="PTHR43775:SF7">
    <property type="entry name" value="FATTY ACID SYNTHASE"/>
    <property type="match status" value="1"/>
</dbReference>
<dbReference type="AlphaFoldDB" id="A0A9J6EXX9"/>
<keyword evidence="3" id="KW-0276">Fatty acid metabolism</keyword>
<keyword evidence="12" id="KW-1185">Reference proteome</keyword>
<dbReference type="PANTHER" id="PTHR43775">
    <property type="entry name" value="FATTY ACID SYNTHASE"/>
    <property type="match status" value="1"/>
</dbReference>
<evidence type="ECO:0000256" key="1">
    <source>
        <dbReference type="ARBA" id="ARBA00022450"/>
    </source>
</evidence>
<dbReference type="Pfam" id="PF16197">
    <property type="entry name" value="KAsynt_C_assoc"/>
    <property type="match status" value="1"/>
</dbReference>
<dbReference type="SUPFAM" id="SSF53901">
    <property type="entry name" value="Thiolase-like"/>
    <property type="match status" value="1"/>
</dbReference>
<dbReference type="Pfam" id="PF00698">
    <property type="entry name" value="Acyl_transf_1"/>
    <property type="match status" value="1"/>
</dbReference>
<keyword evidence="7" id="KW-0275">Fatty acid biosynthesis</keyword>
<dbReference type="GO" id="GO:0006633">
    <property type="term" value="P:fatty acid biosynthetic process"/>
    <property type="evidence" value="ECO:0007669"/>
    <property type="project" value="UniProtKB-KW"/>
</dbReference>
<evidence type="ECO:0000259" key="10">
    <source>
        <dbReference type="Pfam" id="PF16197"/>
    </source>
</evidence>
<organism evidence="11 12">
    <name type="scientific">Rhipicephalus microplus</name>
    <name type="common">Cattle tick</name>
    <name type="synonym">Boophilus microplus</name>
    <dbReference type="NCBI Taxonomy" id="6941"/>
    <lineage>
        <taxon>Eukaryota</taxon>
        <taxon>Metazoa</taxon>
        <taxon>Ecdysozoa</taxon>
        <taxon>Arthropoda</taxon>
        <taxon>Chelicerata</taxon>
        <taxon>Arachnida</taxon>
        <taxon>Acari</taxon>
        <taxon>Parasitiformes</taxon>
        <taxon>Ixodida</taxon>
        <taxon>Ixodoidea</taxon>
        <taxon>Ixodidae</taxon>
        <taxon>Rhipicephalinae</taxon>
        <taxon>Rhipicephalus</taxon>
        <taxon>Boophilus</taxon>
    </lineage>
</organism>
<protein>
    <submittedName>
        <fullName evidence="11">Uncharacterized protein</fullName>
    </submittedName>
</protein>
<proteinExistence type="predicted"/>
<dbReference type="Gene3D" id="3.40.47.10">
    <property type="match status" value="1"/>
</dbReference>
<reference evidence="11" key="2">
    <citation type="submission" date="2021-09" db="EMBL/GenBank/DDBJ databases">
        <authorList>
            <person name="Jia N."/>
            <person name="Wang J."/>
            <person name="Shi W."/>
            <person name="Du L."/>
            <person name="Sun Y."/>
            <person name="Zhan W."/>
            <person name="Jiang J."/>
            <person name="Wang Q."/>
            <person name="Zhang B."/>
            <person name="Ji P."/>
            <person name="Sakyi L.B."/>
            <person name="Cui X."/>
            <person name="Yuan T."/>
            <person name="Jiang B."/>
            <person name="Yang W."/>
            <person name="Lam T.T.-Y."/>
            <person name="Chang Q."/>
            <person name="Ding S."/>
            <person name="Wang X."/>
            <person name="Zhu J."/>
            <person name="Ruan X."/>
            <person name="Zhao L."/>
            <person name="Wei J."/>
            <person name="Que T."/>
            <person name="Du C."/>
            <person name="Cheng J."/>
            <person name="Dai P."/>
            <person name="Han X."/>
            <person name="Huang E."/>
            <person name="Gao Y."/>
            <person name="Liu J."/>
            <person name="Shao H."/>
            <person name="Ye R."/>
            <person name="Li L."/>
            <person name="Wei W."/>
            <person name="Wang X."/>
            <person name="Wang C."/>
            <person name="Huo Q."/>
            <person name="Li W."/>
            <person name="Guo W."/>
            <person name="Chen H."/>
            <person name="Chen S."/>
            <person name="Zhou L."/>
            <person name="Zhou L."/>
            <person name="Ni X."/>
            <person name="Tian J."/>
            <person name="Zhou Y."/>
            <person name="Sheng Y."/>
            <person name="Liu T."/>
            <person name="Pan Y."/>
            <person name="Xia L."/>
            <person name="Li J."/>
            <person name="Zhao F."/>
            <person name="Cao W."/>
        </authorList>
    </citation>
    <scope>NUCLEOTIDE SEQUENCE</scope>
    <source>
        <strain evidence="11">Rmic-2018</strain>
        <tissue evidence="11">Larvae</tissue>
    </source>
</reference>
<evidence type="ECO:0000256" key="7">
    <source>
        <dbReference type="ARBA" id="ARBA00023160"/>
    </source>
</evidence>
<dbReference type="Proteomes" id="UP000821866">
    <property type="component" value="Chromosome 1"/>
</dbReference>
<keyword evidence="5" id="KW-0560">Oxidoreductase</keyword>
<reference evidence="11" key="1">
    <citation type="journal article" date="2020" name="Cell">
        <title>Large-Scale Comparative Analyses of Tick Genomes Elucidate Their Genetic Diversity and Vector Capacities.</title>
        <authorList>
            <consortium name="Tick Genome and Microbiome Consortium (TIGMIC)"/>
            <person name="Jia N."/>
            <person name="Wang J."/>
            <person name="Shi W."/>
            <person name="Du L."/>
            <person name="Sun Y."/>
            <person name="Zhan W."/>
            <person name="Jiang J.F."/>
            <person name="Wang Q."/>
            <person name="Zhang B."/>
            <person name="Ji P."/>
            <person name="Bell-Sakyi L."/>
            <person name="Cui X.M."/>
            <person name="Yuan T.T."/>
            <person name="Jiang B.G."/>
            <person name="Yang W.F."/>
            <person name="Lam T.T."/>
            <person name="Chang Q.C."/>
            <person name="Ding S.J."/>
            <person name="Wang X.J."/>
            <person name="Zhu J.G."/>
            <person name="Ruan X.D."/>
            <person name="Zhao L."/>
            <person name="Wei J.T."/>
            <person name="Ye R.Z."/>
            <person name="Que T.C."/>
            <person name="Du C.H."/>
            <person name="Zhou Y.H."/>
            <person name="Cheng J.X."/>
            <person name="Dai P.F."/>
            <person name="Guo W.B."/>
            <person name="Han X.H."/>
            <person name="Huang E.J."/>
            <person name="Li L.F."/>
            <person name="Wei W."/>
            <person name="Gao Y.C."/>
            <person name="Liu J.Z."/>
            <person name="Shao H.Z."/>
            <person name="Wang X."/>
            <person name="Wang C.C."/>
            <person name="Yang T.C."/>
            <person name="Huo Q.B."/>
            <person name="Li W."/>
            <person name="Chen H.Y."/>
            <person name="Chen S.E."/>
            <person name="Zhou L.G."/>
            <person name="Ni X.B."/>
            <person name="Tian J.H."/>
            <person name="Sheng Y."/>
            <person name="Liu T."/>
            <person name="Pan Y.S."/>
            <person name="Xia L.Y."/>
            <person name="Li J."/>
            <person name="Zhao F."/>
            <person name="Cao W.C."/>
        </authorList>
    </citation>
    <scope>NUCLEOTIDE SEQUENCE</scope>
    <source>
        <strain evidence="11">Rmic-2018</strain>
    </source>
</reference>
<dbReference type="GO" id="GO:0004312">
    <property type="term" value="F:fatty acid synthase activity"/>
    <property type="evidence" value="ECO:0007669"/>
    <property type="project" value="TreeGrafter"/>
</dbReference>
<dbReference type="InterPro" id="IPR001227">
    <property type="entry name" value="Ac_transferase_dom_sf"/>
</dbReference>
<keyword evidence="4" id="KW-0521">NADP</keyword>
<dbReference type="InterPro" id="IPR032821">
    <property type="entry name" value="PKS_assoc"/>
</dbReference>
<keyword evidence="2" id="KW-0444">Lipid biosynthesis</keyword>
<keyword evidence="8" id="KW-0511">Multifunctional enzyme</keyword>
<evidence type="ECO:0000256" key="8">
    <source>
        <dbReference type="ARBA" id="ARBA00023268"/>
    </source>
</evidence>